<evidence type="ECO:0000259" key="11">
    <source>
        <dbReference type="Pfam" id="PF00593"/>
    </source>
</evidence>
<dbReference type="Pfam" id="PF07715">
    <property type="entry name" value="Plug"/>
    <property type="match status" value="1"/>
</dbReference>
<evidence type="ECO:0000256" key="7">
    <source>
        <dbReference type="ARBA" id="ARBA00023237"/>
    </source>
</evidence>
<dbReference type="AlphaFoldDB" id="A0A2A5CHM9"/>
<dbReference type="GO" id="GO:0009279">
    <property type="term" value="C:cell outer membrane"/>
    <property type="evidence" value="ECO:0007669"/>
    <property type="project" value="UniProtKB-SubCell"/>
</dbReference>
<keyword evidence="13" id="KW-0675">Receptor</keyword>
<evidence type="ECO:0000256" key="5">
    <source>
        <dbReference type="ARBA" id="ARBA00023077"/>
    </source>
</evidence>
<keyword evidence="7 8" id="KW-0998">Cell outer membrane</keyword>
<evidence type="ECO:0000313" key="14">
    <source>
        <dbReference type="Proteomes" id="UP000228987"/>
    </source>
</evidence>
<evidence type="ECO:0000259" key="12">
    <source>
        <dbReference type="Pfam" id="PF07715"/>
    </source>
</evidence>
<comment type="caution">
    <text evidence="13">The sequence shown here is derived from an EMBL/GenBank/DDBJ whole genome shotgun (WGS) entry which is preliminary data.</text>
</comment>
<dbReference type="GO" id="GO:0015344">
    <property type="term" value="F:siderophore uptake transmembrane transporter activity"/>
    <property type="evidence" value="ECO:0007669"/>
    <property type="project" value="TreeGrafter"/>
</dbReference>
<dbReference type="SUPFAM" id="SSF56935">
    <property type="entry name" value="Porins"/>
    <property type="match status" value="1"/>
</dbReference>
<evidence type="ECO:0000256" key="10">
    <source>
        <dbReference type="SAM" id="SignalP"/>
    </source>
</evidence>
<dbReference type="PANTHER" id="PTHR30069:SF36">
    <property type="entry name" value="BLL6948 PROTEIN"/>
    <property type="match status" value="1"/>
</dbReference>
<feature type="domain" description="TonB-dependent receptor plug" evidence="12">
    <location>
        <begin position="73"/>
        <end position="178"/>
    </location>
</feature>
<evidence type="ECO:0000256" key="4">
    <source>
        <dbReference type="ARBA" id="ARBA00022692"/>
    </source>
</evidence>
<keyword evidence="5 9" id="KW-0798">TonB box</keyword>
<keyword evidence="2 8" id="KW-0813">Transport</keyword>
<feature type="domain" description="TonB-dependent receptor-like beta-barrel" evidence="11">
    <location>
        <begin position="235"/>
        <end position="658"/>
    </location>
</feature>
<proteinExistence type="inferred from homology"/>
<evidence type="ECO:0000256" key="1">
    <source>
        <dbReference type="ARBA" id="ARBA00004571"/>
    </source>
</evidence>
<keyword evidence="3 8" id="KW-1134">Transmembrane beta strand</keyword>
<comment type="similarity">
    <text evidence="8 9">Belongs to the TonB-dependent receptor family.</text>
</comment>
<dbReference type="InterPro" id="IPR036942">
    <property type="entry name" value="Beta-barrel_TonB_sf"/>
</dbReference>
<keyword evidence="10" id="KW-0732">Signal</keyword>
<dbReference type="Gene3D" id="2.40.170.20">
    <property type="entry name" value="TonB-dependent receptor, beta-barrel domain"/>
    <property type="match status" value="1"/>
</dbReference>
<dbReference type="GO" id="GO:0044718">
    <property type="term" value="P:siderophore transmembrane transport"/>
    <property type="evidence" value="ECO:0007669"/>
    <property type="project" value="TreeGrafter"/>
</dbReference>
<dbReference type="EMBL" id="NVWI01000001">
    <property type="protein sequence ID" value="PCJ43379.1"/>
    <property type="molecule type" value="Genomic_DNA"/>
</dbReference>
<dbReference type="PROSITE" id="PS52016">
    <property type="entry name" value="TONB_DEPENDENT_REC_3"/>
    <property type="match status" value="1"/>
</dbReference>
<evidence type="ECO:0000256" key="9">
    <source>
        <dbReference type="RuleBase" id="RU003357"/>
    </source>
</evidence>
<dbReference type="Pfam" id="PF00593">
    <property type="entry name" value="TonB_dep_Rec_b-barrel"/>
    <property type="match status" value="1"/>
</dbReference>
<sequence>MKSGKILRMKIFNVNKSSVLSLALAVSAAVSGIQMSNEVVAQTTQARPPTIESVIIWGRSTRMLGEADSGSQGIVGNADFSTRPMMRVGELVEVIPGMIATQHSGSGKANQYFLRGMNLDHGSDFTAIYEGMPVNHRSHAHASGYLDINFMIPEIIEQVEFHKGTYYTENGDFSAAGASRFSTYERLDRNFMELTFGNLSHRRIVGAASFDAFDGTMLYAGEVENRDGPWELEEDVNKYNGLIQYTGNIGDIDSKILFMAYDNSWNSTDQIPLREVQNGNLNRFGFIDGSLGGESSRYSLIGNFYLDNIDINAYYQQYKMNLFGNPTYFLNDPVNGDQIEQADDRSILGGSVKYSNDFTWGRKPVTPMIGIDYRFDDIDQVALFNTVARQRVNTVRDDAVEERSVSVYGEVEVVWTESFRTKFGLRQEFYDWDVQAQIAANSGSGNDSITLPKFTAAWIPFDGYEIYLNYGEGFHSNDVRGAEITIDPATLTPADPVDVLVRAEGYEIGLRGEPLENLNFSAVAFWMDLESELLFVGDAGTSEPNDPTTRRGIELATFWEVTDSIVIDANVTKNHSRFANLPTGANHIPDAHGITASAGITYVNPGNGLTASFRMRHFGDAPLEATDSIKKDATTIYNFGISYAMQNNIEIGLDILNIFDTDGDDIEFWFESQLQGEAAPVDDFHFHPVEPRAYRLNIKYSF</sequence>
<accession>A0A2A5CHM9</accession>
<evidence type="ECO:0000256" key="8">
    <source>
        <dbReference type="PROSITE-ProRule" id="PRU01360"/>
    </source>
</evidence>
<dbReference type="InterPro" id="IPR012910">
    <property type="entry name" value="Plug_dom"/>
</dbReference>
<comment type="subcellular location">
    <subcellularLocation>
        <location evidence="1 8">Cell outer membrane</location>
        <topology evidence="1 8">Multi-pass membrane protein</topology>
    </subcellularLocation>
</comment>
<dbReference type="InterPro" id="IPR000531">
    <property type="entry name" value="Beta-barrel_TonB"/>
</dbReference>
<evidence type="ECO:0000313" key="13">
    <source>
        <dbReference type="EMBL" id="PCJ43379.1"/>
    </source>
</evidence>
<feature type="signal peptide" evidence="10">
    <location>
        <begin position="1"/>
        <end position="28"/>
    </location>
</feature>
<name>A0A2A5CHM9_9GAMM</name>
<evidence type="ECO:0000256" key="3">
    <source>
        <dbReference type="ARBA" id="ARBA00022452"/>
    </source>
</evidence>
<dbReference type="PANTHER" id="PTHR30069">
    <property type="entry name" value="TONB-DEPENDENT OUTER MEMBRANE RECEPTOR"/>
    <property type="match status" value="1"/>
</dbReference>
<dbReference type="InterPro" id="IPR037066">
    <property type="entry name" value="Plug_dom_sf"/>
</dbReference>
<keyword evidence="4 8" id="KW-0812">Transmembrane</keyword>
<gene>
    <name evidence="13" type="ORF">COA71_00465</name>
</gene>
<keyword evidence="6 8" id="KW-0472">Membrane</keyword>
<evidence type="ECO:0000256" key="6">
    <source>
        <dbReference type="ARBA" id="ARBA00023136"/>
    </source>
</evidence>
<dbReference type="Gene3D" id="2.170.130.10">
    <property type="entry name" value="TonB-dependent receptor, plug domain"/>
    <property type="match status" value="1"/>
</dbReference>
<reference evidence="14" key="1">
    <citation type="submission" date="2017-08" db="EMBL/GenBank/DDBJ databases">
        <title>A dynamic microbial community with high functional redundancy inhabits the cold, oxic subseafloor aquifer.</title>
        <authorList>
            <person name="Tully B.J."/>
            <person name="Wheat C.G."/>
            <person name="Glazer B.T."/>
            <person name="Huber J.A."/>
        </authorList>
    </citation>
    <scope>NUCLEOTIDE SEQUENCE [LARGE SCALE GENOMIC DNA]</scope>
</reference>
<evidence type="ECO:0000256" key="2">
    <source>
        <dbReference type="ARBA" id="ARBA00022448"/>
    </source>
</evidence>
<organism evidence="13 14">
    <name type="scientific">SAR86 cluster bacterium</name>
    <dbReference type="NCBI Taxonomy" id="2030880"/>
    <lineage>
        <taxon>Bacteria</taxon>
        <taxon>Pseudomonadati</taxon>
        <taxon>Pseudomonadota</taxon>
        <taxon>Gammaproteobacteria</taxon>
        <taxon>SAR86 cluster</taxon>
    </lineage>
</organism>
<dbReference type="InterPro" id="IPR039426">
    <property type="entry name" value="TonB-dep_rcpt-like"/>
</dbReference>
<protein>
    <submittedName>
        <fullName evidence="13">TonB-dependent receptor</fullName>
    </submittedName>
</protein>
<feature type="chain" id="PRO_5012314339" evidence="10">
    <location>
        <begin position="29"/>
        <end position="702"/>
    </location>
</feature>
<dbReference type="Proteomes" id="UP000228987">
    <property type="component" value="Unassembled WGS sequence"/>
</dbReference>